<name>A0ABN4UX62_9BACT</name>
<evidence type="ECO:0000259" key="1">
    <source>
        <dbReference type="Pfam" id="PF13360"/>
    </source>
</evidence>
<dbReference type="PANTHER" id="PTHR34512">
    <property type="entry name" value="CELL SURFACE PROTEIN"/>
    <property type="match status" value="1"/>
</dbReference>
<dbReference type="InterPro" id="IPR018391">
    <property type="entry name" value="PQQ_b-propeller_rpt"/>
</dbReference>
<dbReference type="EMBL" id="CP007389">
    <property type="protein sequence ID" value="APT74745.1"/>
    <property type="molecule type" value="Genomic_DNA"/>
</dbReference>
<organism evidence="2 3">
    <name type="scientific">Thermosipho melanesiensis</name>
    <dbReference type="NCBI Taxonomy" id="46541"/>
    <lineage>
        <taxon>Bacteria</taxon>
        <taxon>Thermotogati</taxon>
        <taxon>Thermotogota</taxon>
        <taxon>Thermotogae</taxon>
        <taxon>Thermotogales</taxon>
        <taxon>Fervidobacteriaceae</taxon>
        <taxon>Thermosipho</taxon>
    </lineage>
</organism>
<keyword evidence="3" id="KW-1185">Reference proteome</keyword>
<reference evidence="2 3" key="1">
    <citation type="submission" date="2014-02" db="EMBL/GenBank/DDBJ databases">
        <title>Diversity of Thermotogales isolates from hydrothermal vents.</title>
        <authorList>
            <person name="Haverkamp T.H.A."/>
            <person name="Lossouarn J."/>
            <person name="Geslin C."/>
            <person name="Nesbo C.L."/>
        </authorList>
    </citation>
    <scope>NUCLEOTIDE SEQUENCE [LARGE SCALE GENOMIC DNA]</scope>
    <source>
        <strain evidence="2 3">431</strain>
    </source>
</reference>
<dbReference type="InterPro" id="IPR015943">
    <property type="entry name" value="WD40/YVTN_repeat-like_dom_sf"/>
</dbReference>
<evidence type="ECO:0000313" key="3">
    <source>
        <dbReference type="Proteomes" id="UP000185490"/>
    </source>
</evidence>
<dbReference type="PANTHER" id="PTHR34512:SF30">
    <property type="entry name" value="OUTER MEMBRANE PROTEIN ASSEMBLY FACTOR BAMB"/>
    <property type="match status" value="1"/>
</dbReference>
<feature type="domain" description="Pyrrolo-quinoline quinone repeat" evidence="1">
    <location>
        <begin position="262"/>
        <end position="345"/>
    </location>
</feature>
<dbReference type="SUPFAM" id="SSF50998">
    <property type="entry name" value="Quinoprotein alcohol dehydrogenase-like"/>
    <property type="match status" value="1"/>
</dbReference>
<dbReference type="InterPro" id="IPR011047">
    <property type="entry name" value="Quinoprotein_ADH-like_sf"/>
</dbReference>
<dbReference type="InterPro" id="IPR002372">
    <property type="entry name" value="PQQ_rpt_dom"/>
</dbReference>
<dbReference type="Pfam" id="PF13360">
    <property type="entry name" value="PQQ_2"/>
    <property type="match status" value="1"/>
</dbReference>
<dbReference type="Proteomes" id="UP000185490">
    <property type="component" value="Chromosome"/>
</dbReference>
<sequence>MMKRLSLILLFIYICIFSQTFILTNDGVYKSFEKILSGSFLDMFYFNNTLYLIGKDEILNFKANKSIYVESPIYIGEGYVFSKNRLYFLKDDKLTLIRVISNISQPFIYKDVLFAIRFGNVIALDNGKIIWNLSPDKGKITKIRVSNNILAVFSTYNLSLFDITNPKYPKFIKKFNLVDDYIYNGYHVLLKDNIISIYDNNNKLIFSQKVNEDKLITDGENIIVGNYLITKDLNITTYPFKIKAFVSINEKIETVQSKFDMLWKASISSDISGKPVAKDGTLFLTTTNGKIMKIHNGKIEWSYTLPFIVTGHLTLLEDAILVPCWDDYIYSFDFSGNLLWKIQLDSDITLGAAYDGQIIYVVSDEGFLYEIKDGKVISSSKIGKWPISGPYISLSGQIYTIDGMGYLWKNNKKEKFVGNIKNLAFSLENPQIPPENSIILLDGTNKIIFNKDSVYINNIKVITFEFDILDGVIGKKYLYILTYDGILHIFDKNSIKVLKKVHVENTPKFLILDNIGNLYVIGKTINVIATNDTPSDPWNSMLKNFKNSSAVNY</sequence>
<accession>A0ABN4UX62</accession>
<evidence type="ECO:0000313" key="2">
    <source>
        <dbReference type="EMBL" id="APT74745.1"/>
    </source>
</evidence>
<gene>
    <name evidence="2" type="ORF">BW47_09930</name>
</gene>
<proteinExistence type="predicted"/>
<dbReference type="SMART" id="SM00564">
    <property type="entry name" value="PQQ"/>
    <property type="match status" value="3"/>
</dbReference>
<protein>
    <submittedName>
        <fullName evidence="2">Pyrrolo-quinoline quinone</fullName>
    </submittedName>
</protein>
<dbReference type="Gene3D" id="2.130.10.10">
    <property type="entry name" value="YVTN repeat-like/Quinoprotein amine dehydrogenase"/>
    <property type="match status" value="1"/>
</dbReference>